<gene>
    <name evidence="1" type="ORF">G3W61_31840</name>
</gene>
<organism evidence="1 2">
    <name type="scientific">Xanthomonas perforans</name>
    <dbReference type="NCBI Taxonomy" id="442694"/>
    <lineage>
        <taxon>Bacteria</taxon>
        <taxon>Pseudomonadati</taxon>
        <taxon>Pseudomonadota</taxon>
        <taxon>Gammaproteobacteria</taxon>
        <taxon>Lysobacterales</taxon>
        <taxon>Lysobacteraceae</taxon>
        <taxon>Xanthomonas</taxon>
    </lineage>
</organism>
<feature type="non-terminal residue" evidence="1">
    <location>
        <position position="22"/>
    </location>
</feature>
<accession>A0A7X5N3S7</accession>
<evidence type="ECO:0000313" key="2">
    <source>
        <dbReference type="Proteomes" id="UP000471082"/>
    </source>
</evidence>
<reference evidence="1 2" key="1">
    <citation type="submission" date="2019-11" db="EMBL/GenBank/DDBJ databases">
        <title>Genome-resolved metagenomics to study the prevalence of co-infection and intraspecific heterogeneity among plant pathogen metapopulations.</title>
        <authorList>
            <person name="Newberry E."/>
            <person name="Bhandari R."/>
            <person name="Kemble J."/>
            <person name="Sikora E."/>
            <person name="Potnis N."/>
        </authorList>
    </citation>
    <scope>NUCLEOTIDE SEQUENCE [LARGE SCALE GENOMIC DNA]</scope>
    <source>
        <strain evidence="1">Xp_Tom_Tuscaloosa_18b</strain>
    </source>
</reference>
<name>A0A7X5N3S7_XANPE</name>
<comment type="caution">
    <text evidence="1">The sequence shown here is derived from an EMBL/GenBank/DDBJ whole genome shotgun (WGS) entry which is preliminary data.</text>
</comment>
<protein>
    <submittedName>
        <fullName evidence="1">AsnC family transcriptional regulator</fullName>
    </submittedName>
</protein>
<dbReference type="EMBL" id="JAAGYU010001977">
    <property type="protein sequence ID" value="NEL80843.1"/>
    <property type="molecule type" value="Genomic_DNA"/>
</dbReference>
<dbReference type="Proteomes" id="UP000471082">
    <property type="component" value="Unassembled WGS sequence"/>
</dbReference>
<proteinExistence type="predicted"/>
<dbReference type="AlphaFoldDB" id="A0A7X5N3S7"/>
<sequence>MKITPSDERLLSLLREDARAST</sequence>
<evidence type="ECO:0000313" key="1">
    <source>
        <dbReference type="EMBL" id="NEL80843.1"/>
    </source>
</evidence>